<feature type="domain" description="Peptidase M28" evidence="5">
    <location>
        <begin position="365"/>
        <end position="481"/>
    </location>
</feature>
<comment type="similarity">
    <text evidence="1">Belongs to the peptidase M28 family. M28B subfamily.</text>
</comment>
<evidence type="ECO:0000259" key="5">
    <source>
        <dbReference type="Pfam" id="PF04389"/>
    </source>
</evidence>
<dbReference type="PANTHER" id="PTHR10404:SF77">
    <property type="entry name" value="GLUTAMATE CARBOXYPEPTIDASE 2 HOMOLOG"/>
    <property type="match status" value="1"/>
</dbReference>
<dbReference type="SUPFAM" id="SSF52025">
    <property type="entry name" value="PA domain"/>
    <property type="match status" value="1"/>
</dbReference>
<sequence>MNPSSKSRQRIFTILLMVLTSILAFLSGYGFQIFLTNKESDRKNYRRSIHEELANKRNFEFRDRSPADLANEDMMYHQISLKQVRNDTLKEFLRYFTKEPHLAGTPAGKKQAEYVKREWDKYGFDKVEIKKYDVLLSYPSAPASVTVQNPDGKLIYTAKTVEEPFFEEERSNLSVYPFNAYSASGDVEGEYVYVNYGNVKDYLRLAARNISVMNKVVIVKYGTNFRGEKVRIAEKLGAIGVILYGDPSDTNDPGAPTYPFNWNAPAGSIPRGNIANVKGDPLTPKYPSKEGMHRIRISDVTYFTKIPVQPISFHDAEQILGFMDGDVYEPEWDGGLNITYRIISKTPRTIRLIVNNPKEVRPIYNVVATIKGDIEPDRIVLVGNHRDAWVFGGGDPSSGTAVLMETARVISTMLAEGWRPRRTIMLCSWDAEEYGLMGSIEWAQEFYSVLSQRAVVYLNVDIAVSGTYTFRAKSSPSIIDKMFDISKVTIDPDYINEEAAKRNLFVINTNLFENEDPKKKEKSLFANWRDKLPNQNNPTEPRYSDLESGSDYVYFYSVIGIPSIDFRYSFNEKAHPKRSQYPVYHTIYDNFYYMTTFIDPDMRYHATITKLWLQFALEMADDQLLKFNLTRYAKKILKEVDLFEIAFRDMLEPQKINMDLVKASAEELVKATENFHNKLEDLKLADSLSVRRANDQMMAFERALIVQEGILDRPDSKHVIYSPVRNSLFKTKAFPALLAILYNIEVEKRNEWHLLEEQISVLVDKLNNARSLLNDYAII</sequence>
<dbReference type="InterPro" id="IPR007484">
    <property type="entry name" value="Peptidase_M28"/>
</dbReference>
<dbReference type="SUPFAM" id="SSF53187">
    <property type="entry name" value="Zn-dependent exopeptidases"/>
    <property type="match status" value="1"/>
</dbReference>
<evidence type="ECO:0000313" key="6">
    <source>
        <dbReference type="Proteomes" id="UP001652625"/>
    </source>
</evidence>
<dbReference type="Pfam" id="PF04389">
    <property type="entry name" value="Peptidase_M28"/>
    <property type="match status" value="1"/>
</dbReference>
<dbReference type="InterPro" id="IPR036757">
    <property type="entry name" value="TFR-like_dimer_dom_sf"/>
</dbReference>
<dbReference type="Proteomes" id="UP001652625">
    <property type="component" value="Chromosome 02"/>
</dbReference>
<dbReference type="CDD" id="cd08022">
    <property type="entry name" value="M28_PSMA_like"/>
    <property type="match status" value="1"/>
</dbReference>
<dbReference type="SUPFAM" id="SSF47672">
    <property type="entry name" value="Transferrin receptor-like dimerisation domain"/>
    <property type="match status" value="1"/>
</dbReference>
<dbReference type="Gene3D" id="3.50.30.30">
    <property type="match status" value="1"/>
</dbReference>
<protein>
    <submittedName>
        <fullName evidence="7">N-acetylated-alpha-linked acidic dipeptidase 2 isoform X2</fullName>
    </submittedName>
</protein>
<gene>
    <name evidence="7" type="primary">LOC101240094</name>
</gene>
<feature type="transmembrane region" description="Helical" evidence="2">
    <location>
        <begin position="12"/>
        <end position="35"/>
    </location>
</feature>
<evidence type="ECO:0000313" key="7">
    <source>
        <dbReference type="RefSeq" id="XP_065647711.1"/>
    </source>
</evidence>
<dbReference type="InterPro" id="IPR003137">
    <property type="entry name" value="PA_domain"/>
</dbReference>
<keyword evidence="2" id="KW-1133">Transmembrane helix</keyword>
<dbReference type="GeneID" id="101240094"/>
<reference evidence="7" key="2">
    <citation type="submission" date="2025-08" db="UniProtKB">
        <authorList>
            <consortium name="RefSeq"/>
        </authorList>
    </citation>
    <scope>IDENTIFICATION</scope>
</reference>
<evidence type="ECO:0000256" key="2">
    <source>
        <dbReference type="SAM" id="Phobius"/>
    </source>
</evidence>
<feature type="domain" description="Transferrin receptor-like dimerisation" evidence="4">
    <location>
        <begin position="657"/>
        <end position="773"/>
    </location>
</feature>
<proteinExistence type="inferred from homology"/>
<dbReference type="InterPro" id="IPR039373">
    <property type="entry name" value="Peptidase_M28B"/>
</dbReference>
<dbReference type="Gene3D" id="3.40.630.10">
    <property type="entry name" value="Zn peptidases"/>
    <property type="match status" value="1"/>
</dbReference>
<evidence type="ECO:0000259" key="4">
    <source>
        <dbReference type="Pfam" id="PF04253"/>
    </source>
</evidence>
<evidence type="ECO:0000256" key="1">
    <source>
        <dbReference type="ARBA" id="ARBA00005634"/>
    </source>
</evidence>
<dbReference type="Gene3D" id="1.20.930.40">
    <property type="entry name" value="Transferrin receptor-like, dimerisation domain"/>
    <property type="match status" value="1"/>
</dbReference>
<accession>A0ABM4BFG0</accession>
<dbReference type="PANTHER" id="PTHR10404">
    <property type="entry name" value="N-ACETYLATED-ALPHA-LINKED ACIDIC DIPEPTIDASE"/>
    <property type="match status" value="1"/>
</dbReference>
<keyword evidence="2" id="KW-0472">Membrane</keyword>
<feature type="domain" description="PA" evidence="3">
    <location>
        <begin position="188"/>
        <end position="274"/>
    </location>
</feature>
<keyword evidence="2" id="KW-0812">Transmembrane</keyword>
<name>A0ABM4BFG0_HYDVU</name>
<dbReference type="Pfam" id="PF04253">
    <property type="entry name" value="TFR_dimer"/>
    <property type="match status" value="1"/>
</dbReference>
<evidence type="ECO:0000259" key="3">
    <source>
        <dbReference type="Pfam" id="PF02225"/>
    </source>
</evidence>
<organism evidence="6 7">
    <name type="scientific">Hydra vulgaris</name>
    <name type="common">Hydra</name>
    <name type="synonym">Hydra attenuata</name>
    <dbReference type="NCBI Taxonomy" id="6087"/>
    <lineage>
        <taxon>Eukaryota</taxon>
        <taxon>Metazoa</taxon>
        <taxon>Cnidaria</taxon>
        <taxon>Hydrozoa</taxon>
        <taxon>Hydroidolina</taxon>
        <taxon>Anthoathecata</taxon>
        <taxon>Aplanulata</taxon>
        <taxon>Hydridae</taxon>
        <taxon>Hydra</taxon>
    </lineage>
</organism>
<dbReference type="InterPro" id="IPR046450">
    <property type="entry name" value="PA_dom_sf"/>
</dbReference>
<dbReference type="CDD" id="cd02121">
    <property type="entry name" value="PA_GCPII_like"/>
    <property type="match status" value="1"/>
</dbReference>
<keyword evidence="6" id="KW-1185">Reference proteome</keyword>
<dbReference type="RefSeq" id="XP_065647711.1">
    <property type="nucleotide sequence ID" value="XM_065791639.1"/>
</dbReference>
<dbReference type="Pfam" id="PF02225">
    <property type="entry name" value="PA"/>
    <property type="match status" value="1"/>
</dbReference>
<reference evidence="6" key="1">
    <citation type="submission" date="2025-05" db="UniProtKB">
        <authorList>
            <consortium name="RefSeq"/>
        </authorList>
    </citation>
    <scope>NUCLEOTIDE SEQUENCE [LARGE SCALE GENOMIC DNA]</scope>
</reference>
<dbReference type="InterPro" id="IPR007365">
    <property type="entry name" value="TFR-like_dimer_dom"/>
</dbReference>